<dbReference type="NCBIfam" id="TIGR00099">
    <property type="entry name" value="Cof-subfamily"/>
    <property type="match status" value="1"/>
</dbReference>
<sequence length="290" mass="33415">MKLKETKLPYVASDLDGTIVRNEDFKILESTVIDIQEYQKLSGGKFFLITGRAYQNMKFYINQLNIELPIICSNGSAIIDPKSNEVLYEAEMNEQTVLELLDDATKHSLDVNVYTARELISLKTSERYKKYTELYSHYPKNLQPEFTFINDYNELIQEVKNKKYKALKLMYSFDPINDVAQYERLVKYLESKNLYHPQTYIQSRLIIDAMEKGTNKLSGLKMWCKIMNVNIDTIYAIGDNNNDIEMVKGCKNGISVGNGVQALKDVSKLVIDEIDNNGVGKYLKELSKVY</sequence>
<protein>
    <submittedName>
        <fullName evidence="1">Nicotinic acid mononucleotide adenylyltransferase</fullName>
    </submittedName>
</protein>
<dbReference type="RefSeq" id="WP_075048133.1">
    <property type="nucleotide sequence ID" value="NZ_CP012328.1"/>
</dbReference>
<gene>
    <name evidence="1" type="primary">nadD</name>
    <name evidence="1" type="ORF">STURON_00288</name>
</gene>
<dbReference type="InterPro" id="IPR023214">
    <property type="entry name" value="HAD_sf"/>
</dbReference>
<reference evidence="1 2" key="1">
    <citation type="journal article" date="2015" name="Genome Announc.">
        <title>Complete Genome Sequence of Spiroplasma turonicum Strain Tab4cT, a Parasite of a Horse Fly, Haematopota sp. (Diptera: Tabanidae).</title>
        <authorList>
            <person name="Davis R.E."/>
            <person name="Shao J."/>
            <person name="Zhao Y."/>
            <person name="Gasparich G.E."/>
            <person name="Gaynor B.J."/>
            <person name="Donofrio N."/>
        </authorList>
    </citation>
    <scope>NUCLEOTIDE SEQUENCE [LARGE SCALE GENOMIC DNA]</scope>
    <source>
        <strain evidence="1 2">Tab4c</strain>
    </source>
</reference>
<dbReference type="Gene3D" id="3.30.1240.10">
    <property type="match status" value="1"/>
</dbReference>
<evidence type="ECO:0000313" key="1">
    <source>
        <dbReference type="EMBL" id="AKU79534.1"/>
    </source>
</evidence>
<proteinExistence type="predicted"/>
<organism evidence="1 2">
    <name type="scientific">Spiroplasma turonicum</name>
    <dbReference type="NCBI Taxonomy" id="216946"/>
    <lineage>
        <taxon>Bacteria</taxon>
        <taxon>Bacillati</taxon>
        <taxon>Mycoplasmatota</taxon>
        <taxon>Mollicutes</taxon>
        <taxon>Entomoplasmatales</taxon>
        <taxon>Spiroplasmataceae</taxon>
        <taxon>Spiroplasma</taxon>
    </lineage>
</organism>
<dbReference type="GO" id="GO:0016779">
    <property type="term" value="F:nucleotidyltransferase activity"/>
    <property type="evidence" value="ECO:0007669"/>
    <property type="project" value="UniProtKB-KW"/>
</dbReference>
<dbReference type="GO" id="GO:0005829">
    <property type="term" value="C:cytosol"/>
    <property type="evidence" value="ECO:0007669"/>
    <property type="project" value="TreeGrafter"/>
</dbReference>
<dbReference type="InterPro" id="IPR000150">
    <property type="entry name" value="Cof"/>
</dbReference>
<dbReference type="Proteomes" id="UP000067243">
    <property type="component" value="Chromosome"/>
</dbReference>
<dbReference type="KEGG" id="stur:STURON_00288"/>
<dbReference type="STRING" id="216946.STURO_v1c02890"/>
<dbReference type="Gene3D" id="3.40.50.1000">
    <property type="entry name" value="HAD superfamily/HAD-like"/>
    <property type="match status" value="1"/>
</dbReference>
<keyword evidence="2" id="KW-1185">Reference proteome</keyword>
<dbReference type="OrthoDB" id="388395at2"/>
<dbReference type="GO" id="GO:0016791">
    <property type="term" value="F:phosphatase activity"/>
    <property type="evidence" value="ECO:0007669"/>
    <property type="project" value="TreeGrafter"/>
</dbReference>
<dbReference type="InterPro" id="IPR006379">
    <property type="entry name" value="HAD-SF_hydro_IIB"/>
</dbReference>
<dbReference type="PATRIC" id="fig|216946.3.peg.289"/>
<dbReference type="GO" id="GO:0000287">
    <property type="term" value="F:magnesium ion binding"/>
    <property type="evidence" value="ECO:0007669"/>
    <property type="project" value="TreeGrafter"/>
</dbReference>
<dbReference type="EMBL" id="CP012328">
    <property type="protein sequence ID" value="AKU79534.1"/>
    <property type="molecule type" value="Genomic_DNA"/>
</dbReference>
<dbReference type="NCBIfam" id="TIGR01484">
    <property type="entry name" value="HAD-SF-IIB"/>
    <property type="match status" value="1"/>
</dbReference>
<dbReference type="Pfam" id="PF08282">
    <property type="entry name" value="Hydrolase_3"/>
    <property type="match status" value="1"/>
</dbReference>
<dbReference type="SUPFAM" id="SSF56784">
    <property type="entry name" value="HAD-like"/>
    <property type="match status" value="1"/>
</dbReference>
<name>A0A0K1P5T9_9MOLU</name>
<keyword evidence="1" id="KW-0808">Transferase</keyword>
<evidence type="ECO:0000313" key="2">
    <source>
        <dbReference type="Proteomes" id="UP000067243"/>
    </source>
</evidence>
<dbReference type="AlphaFoldDB" id="A0A0K1P5T9"/>
<dbReference type="PANTHER" id="PTHR10000">
    <property type="entry name" value="PHOSPHOSERINE PHOSPHATASE"/>
    <property type="match status" value="1"/>
</dbReference>
<dbReference type="PANTHER" id="PTHR10000:SF8">
    <property type="entry name" value="HAD SUPERFAMILY HYDROLASE-LIKE, TYPE 3"/>
    <property type="match status" value="1"/>
</dbReference>
<accession>A0A0K1P5T9</accession>
<dbReference type="InterPro" id="IPR036412">
    <property type="entry name" value="HAD-like_sf"/>
</dbReference>
<keyword evidence="1" id="KW-0548">Nucleotidyltransferase</keyword>